<sequence length="196" mass="21778">MRAHLLRTHIFVDIPKALPPRKNPTSNTHSNKIMWTAKIYNSHLKLLLPNVKFDDRNLRQLFAFMAAKFLPEVLQTGVALKRVETYLNEEVSDQVSSIKTSSNPADDSPDTDGLAIESGAFKWNEVPEEKKATNNKTVVDSESVAVSESEDHQFELHDISVRFPEGELTVITGPTASGKAALLASIQTVYILSALY</sequence>
<keyword evidence="2" id="KW-1185">Reference proteome</keyword>
<dbReference type="Proteomes" id="UP000790377">
    <property type="component" value="Unassembled WGS sequence"/>
</dbReference>
<comment type="caution">
    <text evidence="1">The sequence shown here is derived from an EMBL/GenBank/DDBJ whole genome shotgun (WGS) entry which is preliminary data.</text>
</comment>
<reference evidence="1" key="1">
    <citation type="journal article" date="2021" name="New Phytol.">
        <title>Evolutionary innovations through gain and loss of genes in the ectomycorrhizal Boletales.</title>
        <authorList>
            <person name="Wu G."/>
            <person name="Miyauchi S."/>
            <person name="Morin E."/>
            <person name="Kuo A."/>
            <person name="Drula E."/>
            <person name="Varga T."/>
            <person name="Kohler A."/>
            <person name="Feng B."/>
            <person name="Cao Y."/>
            <person name="Lipzen A."/>
            <person name="Daum C."/>
            <person name="Hundley H."/>
            <person name="Pangilinan J."/>
            <person name="Johnson J."/>
            <person name="Barry K."/>
            <person name="LaButti K."/>
            <person name="Ng V."/>
            <person name="Ahrendt S."/>
            <person name="Min B."/>
            <person name="Choi I.G."/>
            <person name="Park H."/>
            <person name="Plett J.M."/>
            <person name="Magnuson J."/>
            <person name="Spatafora J.W."/>
            <person name="Nagy L.G."/>
            <person name="Henrissat B."/>
            <person name="Grigoriev I.V."/>
            <person name="Yang Z.L."/>
            <person name="Xu J."/>
            <person name="Martin F.M."/>
        </authorList>
    </citation>
    <scope>NUCLEOTIDE SEQUENCE</scope>
    <source>
        <strain evidence="1">ATCC 28755</strain>
    </source>
</reference>
<protein>
    <submittedName>
        <fullName evidence="1">Uncharacterized protein</fullName>
    </submittedName>
</protein>
<name>A0ACB7ZY46_9AGAM</name>
<accession>A0ACB7ZY46</accession>
<dbReference type="EMBL" id="MU268120">
    <property type="protein sequence ID" value="KAH7905802.1"/>
    <property type="molecule type" value="Genomic_DNA"/>
</dbReference>
<proteinExistence type="predicted"/>
<evidence type="ECO:0000313" key="2">
    <source>
        <dbReference type="Proteomes" id="UP000790377"/>
    </source>
</evidence>
<organism evidence="1 2">
    <name type="scientific">Hygrophoropsis aurantiaca</name>
    <dbReference type="NCBI Taxonomy" id="72124"/>
    <lineage>
        <taxon>Eukaryota</taxon>
        <taxon>Fungi</taxon>
        <taxon>Dikarya</taxon>
        <taxon>Basidiomycota</taxon>
        <taxon>Agaricomycotina</taxon>
        <taxon>Agaricomycetes</taxon>
        <taxon>Agaricomycetidae</taxon>
        <taxon>Boletales</taxon>
        <taxon>Coniophorineae</taxon>
        <taxon>Hygrophoropsidaceae</taxon>
        <taxon>Hygrophoropsis</taxon>
    </lineage>
</organism>
<gene>
    <name evidence="1" type="ORF">BJ138DRAFT_1118141</name>
</gene>
<evidence type="ECO:0000313" key="1">
    <source>
        <dbReference type="EMBL" id="KAH7905802.1"/>
    </source>
</evidence>